<evidence type="ECO:0000259" key="4">
    <source>
        <dbReference type="Pfam" id="PF01425"/>
    </source>
</evidence>
<dbReference type="GO" id="GO:0004040">
    <property type="term" value="F:amidase activity"/>
    <property type="evidence" value="ECO:0007669"/>
    <property type="project" value="UniProtKB-EC"/>
</dbReference>
<comment type="catalytic activity">
    <reaction evidence="1">
        <text>a monocarboxylic acid amide + H2O = a monocarboxylate + NH4(+)</text>
        <dbReference type="Rhea" id="RHEA:12020"/>
        <dbReference type="ChEBI" id="CHEBI:15377"/>
        <dbReference type="ChEBI" id="CHEBI:28938"/>
        <dbReference type="ChEBI" id="CHEBI:35757"/>
        <dbReference type="ChEBI" id="CHEBI:83628"/>
        <dbReference type="EC" id="3.5.1.4"/>
    </reaction>
</comment>
<dbReference type="InterPro" id="IPR036928">
    <property type="entry name" value="AS_sf"/>
</dbReference>
<reference evidence="5 6" key="1">
    <citation type="journal article" date="2019" name="Emerg. Microbes Infect.">
        <title>Comprehensive subspecies identification of 175 nontuberculous mycobacteria species based on 7547 genomic profiles.</title>
        <authorList>
            <person name="Matsumoto Y."/>
            <person name="Kinjo T."/>
            <person name="Motooka D."/>
            <person name="Nabeya D."/>
            <person name="Jung N."/>
            <person name="Uechi K."/>
            <person name="Horii T."/>
            <person name="Iida T."/>
            <person name="Fujita J."/>
            <person name="Nakamura S."/>
        </authorList>
    </citation>
    <scope>NUCLEOTIDE SEQUENCE [LARGE SCALE GENOMIC DNA]</scope>
    <source>
        <strain evidence="5 6">JCM 17423</strain>
    </source>
</reference>
<gene>
    <name evidence="5" type="ORF">MLIT_27020</name>
</gene>
<dbReference type="EC" id="3.5.1.4" evidence="3"/>
<feature type="domain" description="Amidase" evidence="4">
    <location>
        <begin position="27"/>
        <end position="448"/>
    </location>
</feature>
<dbReference type="InterPro" id="IPR000120">
    <property type="entry name" value="Amidase"/>
</dbReference>
<evidence type="ECO:0000256" key="3">
    <source>
        <dbReference type="ARBA" id="ARBA00012922"/>
    </source>
</evidence>
<evidence type="ECO:0000313" key="6">
    <source>
        <dbReference type="Proteomes" id="UP000466607"/>
    </source>
</evidence>
<dbReference type="AlphaFoldDB" id="A0AAD1IK07"/>
<comment type="similarity">
    <text evidence="2">Belongs to the amidase family.</text>
</comment>
<protein>
    <recommendedName>
        <fullName evidence="3">amidase</fullName>
        <ecNumber evidence="3">3.5.1.4</ecNumber>
    </recommendedName>
</protein>
<dbReference type="PROSITE" id="PS00571">
    <property type="entry name" value="AMIDASES"/>
    <property type="match status" value="1"/>
</dbReference>
<dbReference type="InterPro" id="IPR020556">
    <property type="entry name" value="Amidase_CS"/>
</dbReference>
<sequence length="476" mass="50147">MNEDELAASDGIAIAESIRAGMISAEEVVESAIARAESLNALLGFQVTSMVETARAHAATVDVDAPLAGVPCLIKDHLALQAGIRHTSGSRYLRDFVATVDSQIVRQYRAAGLIPIGTSATCEFALLSTADSAAHGPCRNPWDPTRTTGGSSGGAAAAVAAGVVPIAHGNDAAGSIRIPASACGLFGLKPSRHRALIPELLSGSPASGIWSEHVLTRTVRDSAAVLHARAVGSAGGGDRFTLSSSPKPALRIGYATTPPLGTPVDSDCEEAVDDAVQLCARLGHTVAETKLPGDFAELERAFLILYTAGAAAWLDHWIAVLGYPPRPGDLEPYTDAVVAHGRSFSPAAIRGAIATLERAEHQISAFWAEFDVFLTPTLAAPPPPLGFFTADPTDPLELLDRDAEYSPFTWYANAVGSPAMSVPLYWNADALPIGTHFMAAHGREDLLLALAFELENVRPWSVHRPVIFGRHDRPKD</sequence>
<keyword evidence="6" id="KW-1185">Reference proteome</keyword>
<evidence type="ECO:0000313" key="5">
    <source>
        <dbReference type="EMBL" id="BBY17110.1"/>
    </source>
</evidence>
<dbReference type="InterPro" id="IPR023631">
    <property type="entry name" value="Amidase_dom"/>
</dbReference>
<dbReference type="Proteomes" id="UP000466607">
    <property type="component" value="Chromosome"/>
</dbReference>
<proteinExistence type="inferred from homology"/>
<dbReference type="Pfam" id="PF01425">
    <property type="entry name" value="Amidase"/>
    <property type="match status" value="1"/>
</dbReference>
<dbReference type="EMBL" id="AP022586">
    <property type="protein sequence ID" value="BBY17110.1"/>
    <property type="molecule type" value="Genomic_DNA"/>
</dbReference>
<evidence type="ECO:0000256" key="1">
    <source>
        <dbReference type="ARBA" id="ARBA00001311"/>
    </source>
</evidence>
<evidence type="ECO:0000256" key="2">
    <source>
        <dbReference type="ARBA" id="ARBA00009199"/>
    </source>
</evidence>
<dbReference type="PANTHER" id="PTHR11895:SF7">
    <property type="entry name" value="GLUTAMYL-TRNA(GLN) AMIDOTRANSFERASE SUBUNIT A, MITOCHONDRIAL"/>
    <property type="match status" value="1"/>
</dbReference>
<keyword evidence="5" id="KW-0378">Hydrolase</keyword>
<dbReference type="PANTHER" id="PTHR11895">
    <property type="entry name" value="TRANSAMIDASE"/>
    <property type="match status" value="1"/>
</dbReference>
<name>A0AAD1IK07_9MYCO</name>
<dbReference type="SUPFAM" id="SSF75304">
    <property type="entry name" value="Amidase signature (AS) enzymes"/>
    <property type="match status" value="1"/>
</dbReference>
<dbReference type="Gene3D" id="3.90.1300.10">
    <property type="entry name" value="Amidase signature (AS) domain"/>
    <property type="match status" value="1"/>
</dbReference>
<accession>A0AAD1IK07</accession>
<organism evidence="5 6">
    <name type="scientific">Mycolicibacterium litorale</name>
    <dbReference type="NCBI Taxonomy" id="758802"/>
    <lineage>
        <taxon>Bacteria</taxon>
        <taxon>Bacillati</taxon>
        <taxon>Actinomycetota</taxon>
        <taxon>Actinomycetes</taxon>
        <taxon>Mycobacteriales</taxon>
        <taxon>Mycobacteriaceae</taxon>
        <taxon>Mycolicibacterium</taxon>
    </lineage>
</organism>
<dbReference type="RefSeq" id="WP_134053556.1">
    <property type="nucleotide sequence ID" value="NZ_AP022586.1"/>
</dbReference>